<dbReference type="Gene3D" id="2.60.40.1120">
    <property type="entry name" value="Carboxypeptidase-like, regulatory domain"/>
    <property type="match status" value="1"/>
</dbReference>
<dbReference type="Pfam" id="PF13620">
    <property type="entry name" value="CarboxypepD_reg"/>
    <property type="match status" value="1"/>
</dbReference>
<organism evidence="2 3">
    <name type="scientific">Salmonirosea aquatica</name>
    <dbReference type="NCBI Taxonomy" id="2654236"/>
    <lineage>
        <taxon>Bacteria</taxon>
        <taxon>Pseudomonadati</taxon>
        <taxon>Bacteroidota</taxon>
        <taxon>Cytophagia</taxon>
        <taxon>Cytophagales</taxon>
        <taxon>Spirosomataceae</taxon>
        <taxon>Salmonirosea</taxon>
    </lineage>
</organism>
<dbReference type="InterPro" id="IPR008969">
    <property type="entry name" value="CarboxyPept-like_regulatory"/>
</dbReference>
<dbReference type="Gene3D" id="2.170.130.10">
    <property type="entry name" value="TonB-dependent receptor, plug domain"/>
    <property type="match status" value="1"/>
</dbReference>
<dbReference type="SUPFAM" id="SSF56935">
    <property type="entry name" value="Porins"/>
    <property type="match status" value="1"/>
</dbReference>
<keyword evidence="1" id="KW-0732">Signal</keyword>
<name>A0A7C9BGT6_9BACT</name>
<dbReference type="Proteomes" id="UP000479293">
    <property type="component" value="Unassembled WGS sequence"/>
</dbReference>
<evidence type="ECO:0008006" key="4">
    <source>
        <dbReference type="Google" id="ProtNLM"/>
    </source>
</evidence>
<sequence>MKNISCLALLLALLFGAAHAQPTQTIRGLVLDKEAKYPLVGVTVQLLTSAGQPQGDATDAEGTFRLSNVVVGRQTVKLTLVGYKEVLLNNILVDAGKETILNLEMEEAVTNLETVTVRARRNGEAANEMATASARQFSVEETGRFAGSRGEPARMASNFAGVQGADDSRNDIVIRGNSPSGLLWRVEGISIPNPNHFAEAGSSGGPVSIINNKYLANSDFFTGAFPAEFGNTVSGVFDLKLRNGNNEKHETAAQFGFLGTELIAEGPFSKTGKASYLITGRYANLWLFKKLGIDIGTQATPSYADGFMRMNFPLKNKNGSSAGSVAVWALGGTSTINILASTQEAADRNIFGQNDRDQHYSSNMKIGGITYSRSVNKSLFLKSTVAVSNNVQDSRHEFLFLQKDETGAPTIVNKRYAIDSIRPLLDFRFSETKYSLSTTLNKKWGATRSLRAGINLDLIRFNAHDSVRIFNESDALWTPWRERWDADGATFAVIQPFVQYKEYLSENLALTVGLTSLVNTINSYSKSWIEPRAGLAWDLPKRQKISLATGLHSQSLPTYLYFYHPDLKGQPALPYPVREVGLRKSVHLVAGYSRLLRENMRFLAEVYYQYLYKVPVTVRPSSFSILNAGAGAERVFPEQLENTGFGKNYGLEMTLEKFFSNNYYFLLTASLFDARYQGSDKVWRNTDVNGKYAFNALFSREFVVKKGRTLNLGAKYTTTGGRWYGPVDAAASRREQSVIFEEATLNSRQFVPYNRFDIKTEYKVNKNRLTHTFAVDFVNILGIQNQLSVSYSPEPPYYRQEYQLGFLPIFFYRIDF</sequence>
<accession>A0A7C9BGT6</accession>
<dbReference type="InterPro" id="IPR037066">
    <property type="entry name" value="Plug_dom_sf"/>
</dbReference>
<dbReference type="EMBL" id="WHLY01000002">
    <property type="protein sequence ID" value="MPR33337.1"/>
    <property type="molecule type" value="Genomic_DNA"/>
</dbReference>
<comment type="caution">
    <text evidence="2">The sequence shown here is derived from an EMBL/GenBank/DDBJ whole genome shotgun (WGS) entry which is preliminary data.</text>
</comment>
<evidence type="ECO:0000313" key="2">
    <source>
        <dbReference type="EMBL" id="MPR33337.1"/>
    </source>
</evidence>
<dbReference type="RefSeq" id="WP_152758499.1">
    <property type="nucleotide sequence ID" value="NZ_WHLY01000002.1"/>
</dbReference>
<protein>
    <recommendedName>
        <fullName evidence="4">TonB-dependent receptor plug domain-containing protein</fullName>
    </recommendedName>
</protein>
<reference evidence="2 3" key="1">
    <citation type="submission" date="2019-10" db="EMBL/GenBank/DDBJ databases">
        <title>Draft Genome Sequence of Cytophagaceae sp. SJW1-29.</title>
        <authorList>
            <person name="Choi A."/>
        </authorList>
    </citation>
    <scope>NUCLEOTIDE SEQUENCE [LARGE SCALE GENOMIC DNA]</scope>
    <source>
        <strain evidence="2 3">SJW1-29</strain>
    </source>
</reference>
<keyword evidence="3" id="KW-1185">Reference proteome</keyword>
<feature type="signal peptide" evidence="1">
    <location>
        <begin position="1"/>
        <end position="20"/>
    </location>
</feature>
<proteinExistence type="predicted"/>
<evidence type="ECO:0000256" key="1">
    <source>
        <dbReference type="SAM" id="SignalP"/>
    </source>
</evidence>
<dbReference type="AlphaFoldDB" id="A0A7C9BGT6"/>
<gene>
    <name evidence="2" type="ORF">GBK04_08175</name>
</gene>
<dbReference type="SUPFAM" id="SSF49464">
    <property type="entry name" value="Carboxypeptidase regulatory domain-like"/>
    <property type="match status" value="1"/>
</dbReference>
<evidence type="ECO:0000313" key="3">
    <source>
        <dbReference type="Proteomes" id="UP000479293"/>
    </source>
</evidence>
<feature type="chain" id="PRO_5028885310" description="TonB-dependent receptor plug domain-containing protein" evidence="1">
    <location>
        <begin position="21"/>
        <end position="816"/>
    </location>
</feature>